<keyword evidence="7" id="KW-0406">Ion transport</keyword>
<protein>
    <submittedName>
        <fullName evidence="13">Na+/H+ antiporter</fullName>
    </submittedName>
</protein>
<dbReference type="Gene3D" id="6.10.140.1330">
    <property type="match status" value="1"/>
</dbReference>
<evidence type="ECO:0000256" key="4">
    <source>
        <dbReference type="ARBA" id="ARBA00022692"/>
    </source>
</evidence>
<accession>A0A919U0R8</accession>
<keyword evidence="5 11" id="KW-1133">Transmembrane helix</keyword>
<proteinExistence type="predicted"/>
<keyword evidence="3" id="KW-1003">Cell membrane</keyword>
<evidence type="ECO:0000256" key="6">
    <source>
        <dbReference type="ARBA" id="ARBA00023053"/>
    </source>
</evidence>
<keyword evidence="9" id="KW-0739">Sodium transport</keyword>
<dbReference type="InterPro" id="IPR018422">
    <property type="entry name" value="Cation/H_exchanger_CPA1"/>
</dbReference>
<dbReference type="GO" id="GO:0015385">
    <property type="term" value="F:sodium:proton antiporter activity"/>
    <property type="evidence" value="ECO:0007669"/>
    <property type="project" value="InterPro"/>
</dbReference>
<feature type="transmembrane region" description="Helical" evidence="11">
    <location>
        <begin position="222"/>
        <end position="246"/>
    </location>
</feature>
<feature type="transmembrane region" description="Helical" evidence="11">
    <location>
        <begin position="348"/>
        <end position="371"/>
    </location>
</feature>
<evidence type="ECO:0000256" key="8">
    <source>
        <dbReference type="ARBA" id="ARBA00023136"/>
    </source>
</evidence>
<feature type="transmembrane region" description="Helical" evidence="11">
    <location>
        <begin position="181"/>
        <end position="202"/>
    </location>
</feature>
<keyword evidence="6" id="KW-0915">Sodium</keyword>
<evidence type="ECO:0000256" key="3">
    <source>
        <dbReference type="ARBA" id="ARBA00022475"/>
    </source>
</evidence>
<name>A0A919U0R8_9CELL</name>
<evidence type="ECO:0000256" key="9">
    <source>
        <dbReference type="ARBA" id="ARBA00023201"/>
    </source>
</evidence>
<gene>
    <name evidence="13" type="ORF">Cch01nite_30070</name>
</gene>
<feature type="compositionally biased region" description="Basic and acidic residues" evidence="10">
    <location>
        <begin position="505"/>
        <end position="516"/>
    </location>
</feature>
<feature type="transmembrane region" description="Helical" evidence="11">
    <location>
        <begin position="84"/>
        <end position="104"/>
    </location>
</feature>
<dbReference type="GO" id="GO:0051453">
    <property type="term" value="P:regulation of intracellular pH"/>
    <property type="evidence" value="ECO:0007669"/>
    <property type="project" value="TreeGrafter"/>
</dbReference>
<reference evidence="13" key="1">
    <citation type="submission" date="2021-01" db="EMBL/GenBank/DDBJ databases">
        <title>Whole genome shotgun sequence of Cellulomonas chitinilytica NBRC 110799.</title>
        <authorList>
            <person name="Komaki H."/>
            <person name="Tamura T."/>
        </authorList>
    </citation>
    <scope>NUCLEOTIDE SEQUENCE</scope>
    <source>
        <strain evidence="13">NBRC 110799</strain>
    </source>
</reference>
<feature type="transmembrane region" description="Helical" evidence="11">
    <location>
        <begin position="299"/>
        <end position="321"/>
    </location>
</feature>
<sequence length="571" mass="60817">MHHVEVFLLVAGAVLVAAACRRRRWPAPLVIVAIALVVSFVPGVPRYEIDSEVLLEFVLPPLLYSAALSSSYRDFRASLNSITRLGVGLVLVSAVAVALVFWASELAVPFAAALVLGAVVAPPDAVAAAAVGRRLGLPRRVMTLLSGESLINDATSLTLYKVALVGVSTGAWLLGDAVKTFSLAVVVGVGVGLVLGWVVHQVRLHLDDPVVASAIGLLTPFAAYWFAEAVSGSGVLAVVTAGLYLGHTSPRAGYATRLYEEPIWSTLDILLESFTFALIGVQLPWVIRDVVASDQGLAHGVAVSLLVLLTAILVRPAYIFVTARFDHLRLRGSHRPAHDSLSARESAVVSWAGMRGVVTLAAAAAIPVTLGGAPFPERATIQLAAYTVALGTLLVQGLTLPWVIRRLRVGSADEAARDAAQEAATRVATAEAVQQALESRREAWAAIVGPENADEAIGRLSAAWRGRAAAAAVMLDPDHADELLPDDLDVSESTRGLGPLAGPRVDGRLPGKEESRRAQKLRRQIVAVQREVLMERRDAGELDETVMRRMMRELDLEDESLSSSWLERVQG</sequence>
<dbReference type="InterPro" id="IPR006153">
    <property type="entry name" value="Cation/H_exchanger_TM"/>
</dbReference>
<keyword evidence="14" id="KW-1185">Reference proteome</keyword>
<evidence type="ECO:0000313" key="14">
    <source>
        <dbReference type="Proteomes" id="UP000632740"/>
    </source>
</evidence>
<evidence type="ECO:0000256" key="10">
    <source>
        <dbReference type="SAM" id="MobiDB-lite"/>
    </source>
</evidence>
<evidence type="ECO:0000256" key="2">
    <source>
        <dbReference type="ARBA" id="ARBA00022448"/>
    </source>
</evidence>
<comment type="caution">
    <text evidence="13">The sequence shown here is derived from an EMBL/GenBank/DDBJ whole genome shotgun (WGS) entry which is preliminary data.</text>
</comment>
<keyword evidence="2" id="KW-0813">Transport</keyword>
<evidence type="ECO:0000256" key="11">
    <source>
        <dbReference type="SAM" id="Phobius"/>
    </source>
</evidence>
<dbReference type="GO" id="GO:0005886">
    <property type="term" value="C:plasma membrane"/>
    <property type="evidence" value="ECO:0007669"/>
    <property type="project" value="UniProtKB-SubCell"/>
</dbReference>
<comment type="subcellular location">
    <subcellularLocation>
        <location evidence="1">Cell membrane</location>
        <topology evidence="1">Multi-pass membrane protein</topology>
    </subcellularLocation>
</comment>
<dbReference type="RefSeq" id="WP_203756685.1">
    <property type="nucleotide sequence ID" value="NZ_BONK01000010.1"/>
</dbReference>
<dbReference type="PANTHER" id="PTHR10110:SF86">
    <property type="entry name" value="SODIUM_HYDROGEN EXCHANGER 7"/>
    <property type="match status" value="1"/>
</dbReference>
<feature type="transmembrane region" description="Helical" evidence="11">
    <location>
        <begin position="383"/>
        <end position="404"/>
    </location>
</feature>
<dbReference type="EMBL" id="BONK01000010">
    <property type="protein sequence ID" value="GIG22283.1"/>
    <property type="molecule type" value="Genomic_DNA"/>
</dbReference>
<keyword evidence="4 11" id="KW-0812">Transmembrane</keyword>
<evidence type="ECO:0000256" key="1">
    <source>
        <dbReference type="ARBA" id="ARBA00004651"/>
    </source>
</evidence>
<dbReference type="Proteomes" id="UP000632740">
    <property type="component" value="Unassembled WGS sequence"/>
</dbReference>
<dbReference type="GO" id="GO:0015386">
    <property type="term" value="F:potassium:proton antiporter activity"/>
    <property type="evidence" value="ECO:0007669"/>
    <property type="project" value="TreeGrafter"/>
</dbReference>
<feature type="transmembrane region" description="Helical" evidence="11">
    <location>
        <begin position="267"/>
        <end position="287"/>
    </location>
</feature>
<dbReference type="Pfam" id="PF00999">
    <property type="entry name" value="Na_H_Exchanger"/>
    <property type="match status" value="1"/>
</dbReference>
<dbReference type="GO" id="GO:0098719">
    <property type="term" value="P:sodium ion import across plasma membrane"/>
    <property type="evidence" value="ECO:0007669"/>
    <property type="project" value="TreeGrafter"/>
</dbReference>
<feature type="transmembrane region" description="Helical" evidence="11">
    <location>
        <begin position="29"/>
        <end position="47"/>
    </location>
</feature>
<feature type="transmembrane region" description="Helical" evidence="11">
    <location>
        <begin position="110"/>
        <end position="132"/>
    </location>
</feature>
<evidence type="ECO:0000259" key="12">
    <source>
        <dbReference type="Pfam" id="PF00999"/>
    </source>
</evidence>
<evidence type="ECO:0000256" key="7">
    <source>
        <dbReference type="ARBA" id="ARBA00023065"/>
    </source>
</evidence>
<dbReference type="AlphaFoldDB" id="A0A919U0R8"/>
<feature type="domain" description="Cation/H+ exchanger transmembrane" evidence="12">
    <location>
        <begin position="13"/>
        <end position="405"/>
    </location>
</feature>
<organism evidence="13 14">
    <name type="scientific">Cellulomonas chitinilytica</name>
    <dbReference type="NCBI Taxonomy" id="398759"/>
    <lineage>
        <taxon>Bacteria</taxon>
        <taxon>Bacillati</taxon>
        <taxon>Actinomycetota</taxon>
        <taxon>Actinomycetes</taxon>
        <taxon>Micrococcales</taxon>
        <taxon>Cellulomonadaceae</taxon>
        <taxon>Cellulomonas</taxon>
    </lineage>
</organism>
<keyword evidence="8 11" id="KW-0472">Membrane</keyword>
<dbReference type="PANTHER" id="PTHR10110">
    <property type="entry name" value="SODIUM/HYDROGEN EXCHANGER"/>
    <property type="match status" value="1"/>
</dbReference>
<feature type="region of interest" description="Disordered" evidence="10">
    <location>
        <begin position="491"/>
        <end position="516"/>
    </location>
</feature>
<feature type="transmembrane region" description="Helical" evidence="11">
    <location>
        <begin position="6"/>
        <end position="22"/>
    </location>
</feature>
<evidence type="ECO:0000256" key="5">
    <source>
        <dbReference type="ARBA" id="ARBA00022989"/>
    </source>
</evidence>
<evidence type="ECO:0000313" key="13">
    <source>
        <dbReference type="EMBL" id="GIG22283.1"/>
    </source>
</evidence>